<keyword evidence="4" id="KW-1185">Reference proteome</keyword>
<dbReference type="SUPFAM" id="SSF54106">
    <property type="entry name" value="LysM domain"/>
    <property type="match status" value="1"/>
</dbReference>
<feature type="compositionally biased region" description="Low complexity" evidence="1">
    <location>
        <begin position="48"/>
        <end position="105"/>
    </location>
</feature>
<dbReference type="Gene3D" id="3.10.350.10">
    <property type="entry name" value="LysM domain"/>
    <property type="match status" value="1"/>
</dbReference>
<dbReference type="STRING" id="1123029.SAMN02745172_01050"/>
<dbReference type="InterPro" id="IPR018392">
    <property type="entry name" value="LysM"/>
</dbReference>
<dbReference type="EMBL" id="FRXO01000002">
    <property type="protein sequence ID" value="SHO62456.1"/>
    <property type="molecule type" value="Genomic_DNA"/>
</dbReference>
<dbReference type="PANTHER" id="PTHR34700:SF4">
    <property type="entry name" value="PHAGE-LIKE ELEMENT PBSX PROTEIN XKDP"/>
    <property type="match status" value="1"/>
</dbReference>
<protein>
    <submittedName>
        <fullName evidence="3">Nucleoid-associated protein YgaU, contains BON and LysM domains</fullName>
    </submittedName>
</protein>
<evidence type="ECO:0000259" key="2">
    <source>
        <dbReference type="PROSITE" id="PS51782"/>
    </source>
</evidence>
<dbReference type="Pfam" id="PF01476">
    <property type="entry name" value="LysM"/>
    <property type="match status" value="1"/>
</dbReference>
<dbReference type="CDD" id="cd00118">
    <property type="entry name" value="LysM"/>
    <property type="match status" value="1"/>
</dbReference>
<reference evidence="3 4" key="1">
    <citation type="submission" date="2016-12" db="EMBL/GenBank/DDBJ databases">
        <authorList>
            <person name="Song W.-J."/>
            <person name="Kurnit D.M."/>
        </authorList>
    </citation>
    <scope>NUCLEOTIDE SEQUENCE [LARGE SCALE GENOMIC DNA]</scope>
    <source>
        <strain evidence="3 4">DSM 19599</strain>
    </source>
</reference>
<dbReference type="SMART" id="SM00257">
    <property type="entry name" value="LysM"/>
    <property type="match status" value="1"/>
</dbReference>
<organism evidence="3 4">
    <name type="scientific">Pseudoxanthobacter soli DSM 19599</name>
    <dbReference type="NCBI Taxonomy" id="1123029"/>
    <lineage>
        <taxon>Bacteria</taxon>
        <taxon>Pseudomonadati</taxon>
        <taxon>Pseudomonadota</taxon>
        <taxon>Alphaproteobacteria</taxon>
        <taxon>Hyphomicrobiales</taxon>
        <taxon>Segnochrobactraceae</taxon>
        <taxon>Pseudoxanthobacter</taxon>
    </lineage>
</organism>
<dbReference type="InterPro" id="IPR036779">
    <property type="entry name" value="LysM_dom_sf"/>
</dbReference>
<dbReference type="InterPro" id="IPR013783">
    <property type="entry name" value="Ig-like_fold"/>
</dbReference>
<dbReference type="AlphaFoldDB" id="A0A1M7ZCN4"/>
<evidence type="ECO:0000313" key="4">
    <source>
        <dbReference type="Proteomes" id="UP000186406"/>
    </source>
</evidence>
<dbReference type="Proteomes" id="UP000186406">
    <property type="component" value="Unassembled WGS sequence"/>
</dbReference>
<evidence type="ECO:0000256" key="1">
    <source>
        <dbReference type="SAM" id="MobiDB-lite"/>
    </source>
</evidence>
<dbReference type="Gene3D" id="2.60.40.10">
    <property type="entry name" value="Immunoglobulins"/>
    <property type="match status" value="2"/>
</dbReference>
<dbReference type="PANTHER" id="PTHR34700">
    <property type="entry name" value="POTASSIUM BINDING PROTEIN KBP"/>
    <property type="match status" value="1"/>
</dbReference>
<evidence type="ECO:0000313" key="3">
    <source>
        <dbReference type="EMBL" id="SHO62456.1"/>
    </source>
</evidence>
<feature type="region of interest" description="Disordered" evidence="1">
    <location>
        <begin position="34"/>
        <end position="114"/>
    </location>
</feature>
<dbReference type="Pfam" id="PF17936">
    <property type="entry name" value="Big_6"/>
    <property type="match status" value="1"/>
</dbReference>
<gene>
    <name evidence="3" type="ORF">SAMN02745172_01050</name>
</gene>
<accession>A0A1M7ZCN4</accession>
<feature type="domain" description="LysM" evidence="2">
    <location>
        <begin position="331"/>
        <end position="380"/>
    </location>
</feature>
<dbReference type="OrthoDB" id="370541at2"/>
<sequence length="382" mass="38733">MTQTTRKGVIVFLVLLAAVGGYGAYRHFTAAPESTTTVSPSTPPAAPAAPASQPVASAPASGTPAASSGAAPASAPASSAPAPAEQTTTVAQTTPSQTPAQPAAQGDNGKPSFDVVRVEPSGDATIAGRASPHAAIAIYANGAVVGRATANENGEWAIVLDRPLAPGEYELTVTSVADGGKSEVEAAERVAVSVPRNKTEQPLVAIVSPDQPTRVVQQPASAAAPSVVITTIQLTDGTLSISGAAAPGALLKVYIDDAAVGDATAGAEGGFSLSLPANVAAGTHQVRVDQIEKSTGKVLARAEVPFDNEVSPSGQTAVVAETPAAEEAKPMTVEVRRGDNLWRIAERVFGKGARYTAIYRANESQIRDPDLIYPGQVLTIPR</sequence>
<dbReference type="InterPro" id="IPR041498">
    <property type="entry name" value="Big_6"/>
</dbReference>
<dbReference type="RefSeq" id="WP_073626323.1">
    <property type="nucleotide sequence ID" value="NZ_FRXO01000002.1"/>
</dbReference>
<dbReference type="PROSITE" id="PS51782">
    <property type="entry name" value="LYSM"/>
    <property type="match status" value="1"/>
</dbReference>
<dbReference type="InterPro" id="IPR052196">
    <property type="entry name" value="Bact_Kbp"/>
</dbReference>
<proteinExistence type="predicted"/>
<name>A0A1M7ZCN4_9HYPH</name>